<proteinExistence type="predicted"/>
<reference evidence="1 2" key="1">
    <citation type="submission" date="2018-06" db="EMBL/GenBank/DDBJ databases">
        <title>Echinicola strongylocentroti sp. nov., isolated from a sea urchin Strongylocentrotus intermedius.</title>
        <authorList>
            <person name="Bae S.S."/>
        </authorList>
    </citation>
    <scope>NUCLEOTIDE SEQUENCE [LARGE SCALE GENOMIC DNA]</scope>
    <source>
        <strain evidence="1 2">MEBiC08714</strain>
    </source>
</reference>
<name>A0A2Z4ILH9_9BACT</name>
<gene>
    <name evidence="1" type="ORF">DN752_14540</name>
</gene>
<protein>
    <recommendedName>
        <fullName evidence="3">6-bladed beta-propeller</fullName>
    </recommendedName>
</protein>
<dbReference type="Proteomes" id="UP000248688">
    <property type="component" value="Chromosome"/>
</dbReference>
<evidence type="ECO:0008006" key="3">
    <source>
        <dbReference type="Google" id="ProtNLM"/>
    </source>
</evidence>
<keyword evidence="2" id="KW-1185">Reference proteome</keyword>
<dbReference type="EMBL" id="CP030041">
    <property type="protein sequence ID" value="AWW31243.1"/>
    <property type="molecule type" value="Genomic_DNA"/>
</dbReference>
<sequence>MRRILIIFLVMIMMVNCQSKKEFKRSELETIIRFTTEDIPPPTQLNGRKLNFQEFLNPRHILFLDNHLVVAQNANLETDLFYLYDLENDSFIGSIGKKGFGPGEMVQSTGMEPGFSEGEFFTFDGNRRTLNFYNIHGADTTKLTQKQLKTPTNLNFTTQISLTSPSSYLVKTAQTWDKLAEINLEEDTLKTIGTWNNMVENEKLSPLTVSLICQGPLTTSNDKTLVGITGVLKDFFEIFNIHTVKRLYIQGPVNQDPKFQLHHYNKTTYPVFDDPLTTYYTQLYLQEEYFFALYVGQNTDSDDALTSNPQLFQFDYEGNFINNFQLDYPILSFSMDSKNGILYGITRDQNPNVAIFDLSKHLSL</sequence>
<dbReference type="AlphaFoldDB" id="A0A2Z4ILH9"/>
<evidence type="ECO:0000313" key="1">
    <source>
        <dbReference type="EMBL" id="AWW31243.1"/>
    </source>
</evidence>
<accession>A0A2Z4ILH9</accession>
<dbReference type="OrthoDB" id="821257at2"/>
<dbReference type="Pfam" id="PF15869">
    <property type="entry name" value="TolB_like"/>
    <property type="match status" value="1"/>
</dbReference>
<dbReference type="RefSeq" id="WP_112784620.1">
    <property type="nucleotide sequence ID" value="NZ_CP030041.1"/>
</dbReference>
<dbReference type="KEGG" id="est:DN752_14540"/>
<evidence type="ECO:0000313" key="2">
    <source>
        <dbReference type="Proteomes" id="UP000248688"/>
    </source>
</evidence>
<organism evidence="1 2">
    <name type="scientific">Echinicola strongylocentroti</name>
    <dbReference type="NCBI Taxonomy" id="1795355"/>
    <lineage>
        <taxon>Bacteria</taxon>
        <taxon>Pseudomonadati</taxon>
        <taxon>Bacteroidota</taxon>
        <taxon>Cytophagia</taxon>
        <taxon>Cytophagales</taxon>
        <taxon>Cyclobacteriaceae</taxon>
        <taxon>Echinicola</taxon>
    </lineage>
</organism>